<evidence type="ECO:0000256" key="2">
    <source>
        <dbReference type="ARBA" id="ARBA00011081"/>
    </source>
</evidence>
<evidence type="ECO:0000256" key="1">
    <source>
        <dbReference type="ARBA" id="ARBA00004980"/>
    </source>
</evidence>
<evidence type="ECO:0000259" key="11">
    <source>
        <dbReference type="SMART" id="SM00861"/>
    </source>
</evidence>
<feature type="binding site" evidence="10">
    <location>
        <position position="148"/>
    </location>
    <ligand>
        <name>Mg(2+)</name>
        <dbReference type="ChEBI" id="CHEBI:18420"/>
    </ligand>
</feature>
<accession>A0A518BZG4</accession>
<keyword evidence="9 10" id="KW-0414">Isoprene biosynthesis</keyword>
<dbReference type="InterPro" id="IPR009014">
    <property type="entry name" value="Transketo_C/PFOR_II"/>
</dbReference>
<evidence type="ECO:0000256" key="5">
    <source>
        <dbReference type="ARBA" id="ARBA00022723"/>
    </source>
</evidence>
<dbReference type="InterPro" id="IPR029061">
    <property type="entry name" value="THDP-binding"/>
</dbReference>
<dbReference type="SUPFAM" id="SSF52922">
    <property type="entry name" value="TK C-terminal domain-like"/>
    <property type="match status" value="1"/>
</dbReference>
<keyword evidence="8 10" id="KW-0786">Thiamine pyrophosphate</keyword>
<dbReference type="RefSeq" id="WP_145446545.1">
    <property type="nucleotide sequence ID" value="NZ_CP036280.1"/>
</dbReference>
<dbReference type="InterPro" id="IPR005477">
    <property type="entry name" value="Dxylulose-5-P_synthase"/>
</dbReference>
<comment type="catalytic activity">
    <reaction evidence="10">
        <text>D-glyceraldehyde 3-phosphate + pyruvate + H(+) = 1-deoxy-D-xylulose 5-phosphate + CO2</text>
        <dbReference type="Rhea" id="RHEA:12605"/>
        <dbReference type="ChEBI" id="CHEBI:15361"/>
        <dbReference type="ChEBI" id="CHEBI:15378"/>
        <dbReference type="ChEBI" id="CHEBI:16526"/>
        <dbReference type="ChEBI" id="CHEBI:57792"/>
        <dbReference type="ChEBI" id="CHEBI:59776"/>
        <dbReference type="EC" id="2.2.1.7"/>
    </reaction>
</comment>
<comment type="cofactor">
    <cofactor evidence="10">
        <name>Mg(2+)</name>
        <dbReference type="ChEBI" id="CHEBI:18420"/>
    </cofactor>
    <text evidence="10">Binds 1 Mg(2+) ion per subunit.</text>
</comment>
<dbReference type="HAMAP" id="MF_00315">
    <property type="entry name" value="DXP_synth"/>
    <property type="match status" value="1"/>
</dbReference>
<dbReference type="GO" id="GO:0030976">
    <property type="term" value="F:thiamine pyrophosphate binding"/>
    <property type="evidence" value="ECO:0007669"/>
    <property type="project" value="UniProtKB-UniRule"/>
</dbReference>
<dbReference type="Gene3D" id="3.40.50.970">
    <property type="match status" value="2"/>
</dbReference>
<sequence length="651" mass="69793">MLEAIQTPADLDGLSCEQLDDLAAEMRQAICDQVSKTGGHLAPNLGVVELSIALHRVFDFGHDRLLFDVGHQCYPHKLLTGRYGKLGKLRSRGGMAGFPEPTESDYDLFAVGHAGTAVSTAVGMARGDDLLAGGVGRSDRRTVALVGDASIVNGVALEGLNNAGTLKRQFLVILNDNGMSIAKPQGGMATYFDRIRVSSTFSEIKRAGKKMLDKLPGGSVVEEIYHRGSDMLRTAIASDHLFEHFGFLCIGPIDGHDLPTLIDMLEEVRDIDRPVLLHVKTVKGKGFEFSADDPTKFHSPKPFVVNGCRAELKSSGRSFTSAFADALTDQMKLDDKIVAITAAMPDGTGLSRVARDFPDRVLDTGICESHAMDMAAGMAKAGAKPFFAVYSTFAQRALDQVFQEVSLQNLPVRICMDRAGFVGGDGAVHHGFMDVSMFSALPNLVQLAAIDEPNLRAALGFMARHDASASAIRYPRDNVAELPVQDDPPPFQLGKANLIRAARSTKPDLAILGYGVLAYSALEVAQRLDAEGIDVAVYDARFAKPVDGELIERLIAAGTPILTLEDHATTGGFGHAVLAEAHARSLPTHCVQILGMPQRWIAQDSRPNQLAEVGLDVDAITSAARNYLADCAPCNGRSHVLMDETVPVGKG</sequence>
<dbReference type="EMBL" id="CP036280">
    <property type="protein sequence ID" value="QDU72373.1"/>
    <property type="molecule type" value="Genomic_DNA"/>
</dbReference>
<feature type="binding site" evidence="10">
    <location>
        <position position="368"/>
    </location>
    <ligand>
        <name>thiamine diphosphate</name>
        <dbReference type="ChEBI" id="CHEBI:58937"/>
    </ligand>
</feature>
<keyword evidence="7 10" id="KW-0784">Thiamine biosynthesis</keyword>
<keyword evidence="5 10" id="KW-0479">Metal-binding</keyword>
<feature type="domain" description="Transketolase-like pyrimidine-binding" evidence="11">
    <location>
        <begin position="317"/>
        <end position="481"/>
    </location>
</feature>
<feature type="binding site" evidence="10">
    <location>
        <position position="177"/>
    </location>
    <ligand>
        <name>Mg(2+)</name>
        <dbReference type="ChEBI" id="CHEBI:18420"/>
    </ligand>
</feature>
<evidence type="ECO:0000256" key="7">
    <source>
        <dbReference type="ARBA" id="ARBA00022977"/>
    </source>
</evidence>
<dbReference type="KEGG" id="mcad:Pan265_22380"/>
<reference evidence="12 13" key="1">
    <citation type="submission" date="2019-02" db="EMBL/GenBank/DDBJ databases">
        <title>Deep-cultivation of Planctomycetes and their phenomic and genomic characterization uncovers novel biology.</title>
        <authorList>
            <person name="Wiegand S."/>
            <person name="Jogler M."/>
            <person name="Boedeker C."/>
            <person name="Pinto D."/>
            <person name="Vollmers J."/>
            <person name="Rivas-Marin E."/>
            <person name="Kohn T."/>
            <person name="Peeters S.H."/>
            <person name="Heuer A."/>
            <person name="Rast P."/>
            <person name="Oberbeckmann S."/>
            <person name="Bunk B."/>
            <person name="Jeske O."/>
            <person name="Meyerdierks A."/>
            <person name="Storesund J.E."/>
            <person name="Kallscheuer N."/>
            <person name="Luecker S."/>
            <person name="Lage O.M."/>
            <person name="Pohl T."/>
            <person name="Merkel B.J."/>
            <person name="Hornburger P."/>
            <person name="Mueller R.-W."/>
            <person name="Bruemmer F."/>
            <person name="Labrenz M."/>
            <person name="Spormann A.M."/>
            <person name="Op den Camp H."/>
            <person name="Overmann J."/>
            <person name="Amann R."/>
            <person name="Jetten M.S.M."/>
            <person name="Mascher T."/>
            <person name="Medema M.H."/>
            <person name="Devos D.P."/>
            <person name="Kaster A.-K."/>
            <person name="Ovreas L."/>
            <person name="Rohde M."/>
            <person name="Galperin M.Y."/>
            <person name="Jogler C."/>
        </authorList>
    </citation>
    <scope>NUCLEOTIDE SEQUENCE [LARGE SCALE GENOMIC DNA]</scope>
    <source>
        <strain evidence="12 13">Pan265</strain>
    </source>
</reference>
<dbReference type="NCBIfam" id="NF003933">
    <property type="entry name" value="PRK05444.2-2"/>
    <property type="match status" value="1"/>
</dbReference>
<keyword evidence="13" id="KW-1185">Reference proteome</keyword>
<feature type="binding site" evidence="10">
    <location>
        <position position="71"/>
    </location>
    <ligand>
        <name>thiamine diphosphate</name>
        <dbReference type="ChEBI" id="CHEBI:58937"/>
    </ligand>
</feature>
<dbReference type="InterPro" id="IPR005475">
    <property type="entry name" value="Transketolase-like_Pyr-bd"/>
</dbReference>
<comment type="similarity">
    <text evidence="2 10">Belongs to the transketolase family. DXPS subfamily.</text>
</comment>
<comment type="function">
    <text evidence="10">Catalyzes the acyloin condensation reaction between C atoms 2 and 3 of pyruvate and glyceraldehyde 3-phosphate to yield 1-deoxy-D-xylulose-5-phosphate (DXP).</text>
</comment>
<evidence type="ECO:0000256" key="3">
    <source>
        <dbReference type="ARBA" id="ARBA00011738"/>
    </source>
</evidence>
<feature type="binding site" evidence="10">
    <location>
        <begin position="149"/>
        <end position="150"/>
    </location>
    <ligand>
        <name>thiamine diphosphate</name>
        <dbReference type="ChEBI" id="CHEBI:58937"/>
    </ligand>
</feature>
<comment type="subunit">
    <text evidence="3 10">Homodimer.</text>
</comment>
<evidence type="ECO:0000256" key="9">
    <source>
        <dbReference type="ARBA" id="ARBA00023229"/>
    </source>
</evidence>
<evidence type="ECO:0000256" key="6">
    <source>
        <dbReference type="ARBA" id="ARBA00022842"/>
    </source>
</evidence>
<dbReference type="SUPFAM" id="SSF52518">
    <property type="entry name" value="Thiamin diphosphate-binding fold (THDP-binding)"/>
    <property type="match status" value="2"/>
</dbReference>
<dbReference type="CDD" id="cd07033">
    <property type="entry name" value="TPP_PYR_DXS_TK_like"/>
    <property type="match status" value="1"/>
</dbReference>
<dbReference type="Proteomes" id="UP000320386">
    <property type="component" value="Chromosome"/>
</dbReference>
<dbReference type="PANTHER" id="PTHR43322">
    <property type="entry name" value="1-D-DEOXYXYLULOSE 5-PHOSPHATE SYNTHASE-RELATED"/>
    <property type="match status" value="1"/>
</dbReference>
<dbReference type="Gene3D" id="3.40.50.920">
    <property type="match status" value="1"/>
</dbReference>
<organism evidence="12 13">
    <name type="scientific">Mucisphaera calidilacus</name>
    <dbReference type="NCBI Taxonomy" id="2527982"/>
    <lineage>
        <taxon>Bacteria</taxon>
        <taxon>Pseudomonadati</taxon>
        <taxon>Planctomycetota</taxon>
        <taxon>Phycisphaerae</taxon>
        <taxon>Phycisphaerales</taxon>
        <taxon>Phycisphaeraceae</taxon>
        <taxon>Mucisphaera</taxon>
    </lineage>
</organism>
<feature type="binding site" evidence="10">
    <location>
        <begin position="112"/>
        <end position="114"/>
    </location>
    <ligand>
        <name>thiamine diphosphate</name>
        <dbReference type="ChEBI" id="CHEBI:58937"/>
    </ligand>
</feature>
<dbReference type="InterPro" id="IPR033248">
    <property type="entry name" value="Transketolase_C"/>
</dbReference>
<dbReference type="Pfam" id="PF02779">
    <property type="entry name" value="Transket_pyr"/>
    <property type="match status" value="1"/>
</dbReference>
<dbReference type="PANTHER" id="PTHR43322:SF5">
    <property type="entry name" value="1-DEOXY-D-XYLULOSE-5-PHOSPHATE SYNTHASE, CHLOROPLASTIC"/>
    <property type="match status" value="1"/>
</dbReference>
<proteinExistence type="inferred from homology"/>
<evidence type="ECO:0000256" key="4">
    <source>
        <dbReference type="ARBA" id="ARBA00022679"/>
    </source>
</evidence>
<dbReference type="GO" id="GO:0008661">
    <property type="term" value="F:1-deoxy-D-xylulose-5-phosphate synthase activity"/>
    <property type="evidence" value="ECO:0007669"/>
    <property type="project" value="UniProtKB-UniRule"/>
</dbReference>
<dbReference type="SMART" id="SM00861">
    <property type="entry name" value="Transket_pyr"/>
    <property type="match status" value="1"/>
</dbReference>
<dbReference type="OrthoDB" id="9803371at2"/>
<dbReference type="EC" id="2.2.1.7" evidence="10"/>
<comment type="cofactor">
    <cofactor evidence="10">
        <name>thiamine diphosphate</name>
        <dbReference type="ChEBI" id="CHEBI:58937"/>
    </cofactor>
    <text evidence="10">Binds 1 thiamine pyrophosphate per subunit.</text>
</comment>
<comment type="pathway">
    <text evidence="1 10">Metabolic intermediate biosynthesis; 1-deoxy-D-xylulose 5-phosphate biosynthesis; 1-deoxy-D-xylulose 5-phosphate from D-glyceraldehyde 3-phosphate and pyruvate: step 1/1.</text>
</comment>
<dbReference type="AlphaFoldDB" id="A0A518BZG4"/>
<protein>
    <recommendedName>
        <fullName evidence="10">1-deoxy-D-xylulose-5-phosphate synthase</fullName>
        <ecNumber evidence="10">2.2.1.7</ecNumber>
    </recommendedName>
    <alternativeName>
        <fullName evidence="10">1-deoxyxylulose-5-phosphate synthase</fullName>
        <shortName evidence="10">DXP synthase</shortName>
        <shortName evidence="10">DXPS</shortName>
    </alternativeName>
</protein>
<dbReference type="GO" id="GO:0000287">
    <property type="term" value="F:magnesium ion binding"/>
    <property type="evidence" value="ECO:0007669"/>
    <property type="project" value="UniProtKB-UniRule"/>
</dbReference>
<evidence type="ECO:0000256" key="10">
    <source>
        <dbReference type="HAMAP-Rule" id="MF_00315"/>
    </source>
</evidence>
<dbReference type="Pfam" id="PF13292">
    <property type="entry name" value="DXP_synthase_N"/>
    <property type="match status" value="1"/>
</dbReference>
<dbReference type="UniPathway" id="UPA00064">
    <property type="reaction ID" value="UER00091"/>
</dbReference>
<keyword evidence="6 10" id="KW-0460">Magnesium</keyword>
<dbReference type="Pfam" id="PF02780">
    <property type="entry name" value="Transketolase_C"/>
    <property type="match status" value="1"/>
</dbReference>
<feature type="binding site" evidence="10">
    <location>
        <position position="287"/>
    </location>
    <ligand>
        <name>thiamine diphosphate</name>
        <dbReference type="ChEBI" id="CHEBI:58937"/>
    </ligand>
</feature>
<gene>
    <name evidence="10 12" type="primary">dxs</name>
    <name evidence="12" type="ORF">Pan265_22380</name>
</gene>
<dbReference type="GO" id="GO:0009228">
    <property type="term" value="P:thiamine biosynthetic process"/>
    <property type="evidence" value="ECO:0007669"/>
    <property type="project" value="UniProtKB-UniRule"/>
</dbReference>
<evidence type="ECO:0000313" key="13">
    <source>
        <dbReference type="Proteomes" id="UP000320386"/>
    </source>
</evidence>
<evidence type="ECO:0000256" key="8">
    <source>
        <dbReference type="ARBA" id="ARBA00023052"/>
    </source>
</evidence>
<dbReference type="GO" id="GO:0016114">
    <property type="term" value="P:terpenoid biosynthetic process"/>
    <property type="evidence" value="ECO:0007669"/>
    <property type="project" value="UniProtKB-UniRule"/>
</dbReference>
<keyword evidence="4 10" id="KW-0808">Transferase</keyword>
<evidence type="ECO:0000313" key="12">
    <source>
        <dbReference type="EMBL" id="QDU72373.1"/>
    </source>
</evidence>
<name>A0A518BZG4_9BACT</name>
<dbReference type="CDD" id="cd02007">
    <property type="entry name" value="TPP_DXS"/>
    <property type="match status" value="1"/>
</dbReference>
<dbReference type="GO" id="GO:0005829">
    <property type="term" value="C:cytosol"/>
    <property type="evidence" value="ECO:0007669"/>
    <property type="project" value="TreeGrafter"/>
</dbReference>
<feature type="binding site" evidence="10">
    <location>
        <position position="177"/>
    </location>
    <ligand>
        <name>thiamine diphosphate</name>
        <dbReference type="ChEBI" id="CHEBI:58937"/>
    </ligand>
</feature>
<dbReference type="NCBIfam" id="TIGR00204">
    <property type="entry name" value="dxs"/>
    <property type="match status" value="1"/>
</dbReference>
<dbReference type="GO" id="GO:0019288">
    <property type="term" value="P:isopentenyl diphosphate biosynthetic process, methylerythritol 4-phosphate pathway"/>
    <property type="evidence" value="ECO:0007669"/>
    <property type="project" value="TreeGrafter"/>
</dbReference>